<evidence type="ECO:0008006" key="3">
    <source>
        <dbReference type="Google" id="ProtNLM"/>
    </source>
</evidence>
<proteinExistence type="predicted"/>
<organism evidence="1 2">
    <name type="scientific">Bdellovibrio bacteriovorus</name>
    <dbReference type="NCBI Taxonomy" id="959"/>
    <lineage>
        <taxon>Bacteria</taxon>
        <taxon>Pseudomonadati</taxon>
        <taxon>Bdellovibrionota</taxon>
        <taxon>Bdellovibrionia</taxon>
        <taxon>Bdellovibrionales</taxon>
        <taxon>Pseudobdellovibrionaceae</taxon>
        <taxon>Bdellovibrio</taxon>
    </lineage>
</organism>
<dbReference type="EMBL" id="LUKD01000001">
    <property type="protein sequence ID" value="KYG67891.1"/>
    <property type="molecule type" value="Genomic_DNA"/>
</dbReference>
<accession>A0A162GDK5</accession>
<protein>
    <recommendedName>
        <fullName evidence="3">Cell wall surface anchor family protein</fullName>
    </recommendedName>
</protein>
<name>A0A162GDK5_BDEBC</name>
<dbReference type="AlphaFoldDB" id="A0A162GDK5"/>
<gene>
    <name evidence="1" type="ORF">AZI87_01035</name>
</gene>
<evidence type="ECO:0000313" key="2">
    <source>
        <dbReference type="Proteomes" id="UP000075799"/>
    </source>
</evidence>
<sequence>MVTLRYVLFIVLPITVALFDSLALASPQSLSYQGRILKSDGSPLEYNNVSFLFEITSADGSCVLYREQKDGVNMQSSNGVFDVPIGTGTRLYPTAPVFELSEVFVNGKSHSCYGSGSWSASNTSERQLKVQFHDGNGWKVISPANIIRSVPFAYTSFSAQKIADKTVNDLLLKTAAPATTCLSGEVLSWNGAQFVCVTDAGGSGVISDIIAGTGISVSGTTTKTINLANTSVAAGSYGSATQVPTFTVDAQGRLTTASSVTITGVSPGGSAGGDLLGSYPNPTVAKLAGKNLAVTSPSGGQFLKYDGSEWENASLSSADLTDAGSLLKSSQMPATCAVNQTLTFVSPTGAWTCSNIGLNWSQITAGKPTTLIGYGITDKVINNAGTDAGTDITSLQSGLNSSKPAAGVAGRIYISTDTKEIYRDNGSTWIRVATESGTSTATLTGVTAGTGLSGGGTSGNVTLNLANTSVTAGSYGSSTQVPTFTVDAQGRLSSASQVTISGVAPGGTAGGDLSGSFPNPTVAKIQSTNVSATGPSIVGQTLRYQSSQWTPAFLNMADIRSTITPFGGVFAATACGADQSMYYESSSDTFKCQNITLAASQITSGQIASARLPASANYWQDGGSGKIVYSGGAISAAGLIESTSGGFKFPDGSTLTSANGISAAGSAFIGAARTVATANCSWGLDSTTFATLNTANANCALPTLEGSALVPSEGKIPAVRFANLKAGRYLVYAYGAFYSNTGSCFFRITDGTQTSEATNTHSATTDRTSLIVGEFNYTADQPTITYKIEIRRWTGSGSCNISNAVDYGAGQTFKMSLYRVEKPAEASDNLGNHVATNNLVLGNHYLSGDGSNSGIGITASGNVGVGTNAPVTTLDARGEVRIGNTGASCSGAIEGATRYNSTSKKLEFCDGSTWRPVTSTTRRTVCTYDNAAYSTQVNGQNLINWGAGHCDNGYPSSGCVGYLSKAVACGSDSDWAALGPNETPYNGGVAVGANGGISWSMATPCNGVWVRAVYECSN</sequence>
<dbReference type="OrthoDB" id="1002014at2"/>
<dbReference type="Proteomes" id="UP000075799">
    <property type="component" value="Unassembled WGS sequence"/>
</dbReference>
<dbReference type="RefSeq" id="WP_063204595.1">
    <property type="nucleotide sequence ID" value="NZ_LUKD01000001.1"/>
</dbReference>
<reference evidence="1 2" key="1">
    <citation type="submission" date="2016-03" db="EMBL/GenBank/DDBJ databases">
        <authorList>
            <person name="Ploux O."/>
        </authorList>
    </citation>
    <scope>NUCLEOTIDE SEQUENCE [LARGE SCALE GENOMIC DNA]</scope>
    <source>
        <strain evidence="1 2">EC13</strain>
    </source>
</reference>
<evidence type="ECO:0000313" key="1">
    <source>
        <dbReference type="EMBL" id="KYG67891.1"/>
    </source>
</evidence>
<comment type="caution">
    <text evidence="1">The sequence shown here is derived from an EMBL/GenBank/DDBJ whole genome shotgun (WGS) entry which is preliminary data.</text>
</comment>